<evidence type="ECO:0000256" key="6">
    <source>
        <dbReference type="HAMAP-Rule" id="MF_00590"/>
    </source>
</evidence>
<dbReference type="STRING" id="868131.MSWAN_1762"/>
<evidence type="ECO:0000313" key="7">
    <source>
        <dbReference type="EMBL" id="AEG18773.1"/>
    </source>
</evidence>
<sequence>MLVLKKELRSEFKKPFGKIYPSIADTEEPLKESLGDDGVIISIGDVTTQNMLDADIIPDMGIVDNKIERKPSENEIYYDNITLKAKNPAGTITDELQNTIEKSFNLIENEGYKVLIIVEGEEDLAVIPCAIMAPSGSIIFYGQPGEGVVLCEVDKVKKIAENLIKKLEEA</sequence>
<dbReference type="KEGG" id="mew:MSWAN_1762"/>
<name>F6D3X1_METPW</name>
<dbReference type="GO" id="GO:0015937">
    <property type="term" value="P:coenzyme A biosynthetic process"/>
    <property type="evidence" value="ECO:0007669"/>
    <property type="project" value="UniProtKB-UniRule"/>
</dbReference>
<accession>F6D3X1</accession>
<keyword evidence="4 6" id="KW-0173">Coenzyme A biosynthesis</keyword>
<dbReference type="GeneID" id="10669272"/>
<dbReference type="GO" id="GO:0016301">
    <property type="term" value="F:kinase activity"/>
    <property type="evidence" value="ECO:0007669"/>
    <property type="project" value="UniProtKB-UniRule"/>
</dbReference>
<dbReference type="OrthoDB" id="15447at2157"/>
<protein>
    <recommendedName>
        <fullName evidence="6">GTP-dependent dephospho-CoA kinase</fullName>
        <ecNumber evidence="6">2.7.1.237</ecNumber>
    </recommendedName>
    <alternativeName>
        <fullName evidence="6">Dephospho-coenzyme A kinase</fullName>
        <shortName evidence="6">DPCK</shortName>
    </alternativeName>
</protein>
<proteinExistence type="inferred from homology"/>
<dbReference type="PANTHER" id="PTHR40732:SF1">
    <property type="entry name" value="GTP-DEPENDENT DEPHOSPHO-COA KINASE"/>
    <property type="match status" value="1"/>
</dbReference>
<dbReference type="EC" id="2.7.1.237" evidence="6"/>
<dbReference type="eggNOG" id="arCOG04076">
    <property type="taxonomic scope" value="Archaea"/>
</dbReference>
<keyword evidence="3 6" id="KW-0418">Kinase</keyword>
<dbReference type="Pfam" id="PF04019">
    <property type="entry name" value="DUF359"/>
    <property type="match status" value="1"/>
</dbReference>
<evidence type="ECO:0000256" key="3">
    <source>
        <dbReference type="ARBA" id="ARBA00022777"/>
    </source>
</evidence>
<feature type="binding site" evidence="6">
    <location>
        <position position="45"/>
    </location>
    <ligand>
        <name>GTP</name>
        <dbReference type="ChEBI" id="CHEBI:37565"/>
    </ligand>
</feature>
<reference evidence="7 8" key="1">
    <citation type="journal article" date="2014" name="Int. J. Syst. Evol. Microbiol.">
        <title>Methanobacterium paludis sp. nov. and a novel strain of Methanobacterium lacus isolated from northern peatlands.</title>
        <authorList>
            <person name="Cadillo-Quiroz H."/>
            <person name="Brauer S.L."/>
            <person name="Goodson N."/>
            <person name="Yavitt J.B."/>
            <person name="Zinder S.H."/>
        </authorList>
    </citation>
    <scope>NUCLEOTIDE SEQUENCE [LARGE SCALE GENOMIC DNA]</scope>
    <source>
        <strain evidence="8">DSM 25820 / JCM 18151 / SWAN1</strain>
    </source>
</reference>
<dbReference type="AlphaFoldDB" id="F6D3X1"/>
<gene>
    <name evidence="7" type="ordered locus">MSWAN_1762</name>
</gene>
<dbReference type="Proteomes" id="UP000009231">
    <property type="component" value="Chromosome"/>
</dbReference>
<comment type="pathway">
    <text evidence="6">Cofactor biosynthesis; coenzyme A biosynthesis.</text>
</comment>
<evidence type="ECO:0000256" key="2">
    <source>
        <dbReference type="ARBA" id="ARBA00022741"/>
    </source>
</evidence>
<dbReference type="PANTHER" id="PTHR40732">
    <property type="entry name" value="UPF0218 PROTEIN TK1697"/>
    <property type="match status" value="1"/>
</dbReference>
<keyword evidence="8" id="KW-1185">Reference proteome</keyword>
<keyword evidence="1 6" id="KW-0808">Transferase</keyword>
<dbReference type="RefSeq" id="WP_013826272.1">
    <property type="nucleotide sequence ID" value="NC_015574.1"/>
</dbReference>
<feature type="binding site" evidence="6">
    <location>
        <position position="46"/>
    </location>
    <ligand>
        <name>GTP</name>
        <dbReference type="ChEBI" id="CHEBI:37565"/>
    </ligand>
</feature>
<dbReference type="EMBL" id="CP002772">
    <property type="protein sequence ID" value="AEG18773.1"/>
    <property type="molecule type" value="Genomic_DNA"/>
</dbReference>
<dbReference type="GO" id="GO:0005525">
    <property type="term" value="F:GTP binding"/>
    <property type="evidence" value="ECO:0007669"/>
    <property type="project" value="UniProtKB-UniRule"/>
</dbReference>
<feature type="binding site" evidence="6">
    <location>
        <position position="64"/>
    </location>
    <ligand>
        <name>GTP</name>
        <dbReference type="ChEBI" id="CHEBI:37565"/>
    </ligand>
</feature>
<evidence type="ECO:0000256" key="1">
    <source>
        <dbReference type="ARBA" id="ARBA00022679"/>
    </source>
</evidence>
<evidence type="ECO:0000313" key="8">
    <source>
        <dbReference type="Proteomes" id="UP000009231"/>
    </source>
</evidence>
<comment type="catalytic activity">
    <reaction evidence="6">
        <text>3'-dephospho-CoA + GTP = GDP + CoA + H(+)</text>
        <dbReference type="Rhea" id="RHEA:61156"/>
        <dbReference type="ChEBI" id="CHEBI:15378"/>
        <dbReference type="ChEBI" id="CHEBI:37565"/>
        <dbReference type="ChEBI" id="CHEBI:57287"/>
        <dbReference type="ChEBI" id="CHEBI:57328"/>
        <dbReference type="ChEBI" id="CHEBI:58189"/>
        <dbReference type="EC" id="2.7.1.237"/>
    </reaction>
</comment>
<comment type="function">
    <text evidence="6">Catalyzes the GTP-dependent phosphorylation of the 3'-hydroxyl group of dephosphocoenzyme A to form coenzyme A (CoA).</text>
</comment>
<dbReference type="HAMAP" id="MF_00590">
    <property type="entry name" value="Dephospho_CoA_kinase_GTP_dep"/>
    <property type="match status" value="1"/>
</dbReference>
<comment type="similarity">
    <text evidence="6">Belongs to the GTP-dependent DPCK family.</text>
</comment>
<dbReference type="PIRSF" id="PIRSF006533">
    <property type="entry name" value="UCP006533"/>
    <property type="match status" value="1"/>
</dbReference>
<dbReference type="UniPathway" id="UPA00241"/>
<feature type="binding site" evidence="6">
    <location>
        <position position="66"/>
    </location>
    <ligand>
        <name>GTP</name>
        <dbReference type="ChEBI" id="CHEBI:37565"/>
    </ligand>
</feature>
<feature type="binding site" evidence="6">
    <location>
        <position position="122"/>
    </location>
    <ligand>
        <name>GTP</name>
        <dbReference type="ChEBI" id="CHEBI:37565"/>
    </ligand>
</feature>
<dbReference type="HOGENOM" id="CLU_120795_1_0_2"/>
<evidence type="ECO:0000256" key="5">
    <source>
        <dbReference type="ARBA" id="ARBA00023134"/>
    </source>
</evidence>
<keyword evidence="5 6" id="KW-0342">GTP-binding</keyword>
<organism evidence="7 8">
    <name type="scientific">Methanobacterium paludis (strain DSM 25820 / JCM 18151 / SWAN1)</name>
    <dbReference type="NCBI Taxonomy" id="868131"/>
    <lineage>
        <taxon>Archaea</taxon>
        <taxon>Methanobacteriati</taxon>
        <taxon>Methanobacteriota</taxon>
        <taxon>Methanomada group</taxon>
        <taxon>Methanobacteria</taxon>
        <taxon>Methanobacteriales</taxon>
        <taxon>Methanobacteriaceae</taxon>
        <taxon>Methanobacterium</taxon>
    </lineage>
</organism>
<dbReference type="InterPro" id="IPR007164">
    <property type="entry name" value="GTP-dep_dephospho-CoA_kin"/>
</dbReference>
<evidence type="ECO:0000256" key="4">
    <source>
        <dbReference type="ARBA" id="ARBA00022993"/>
    </source>
</evidence>
<comment type="caution">
    <text evidence="6">Lacks conserved residue(s) required for the propagation of feature annotation.</text>
</comment>
<keyword evidence="2 6" id="KW-0547">Nucleotide-binding</keyword>